<dbReference type="Gene3D" id="3.20.10.10">
    <property type="entry name" value="D-amino Acid Aminotransferase, subunit A, domain 2"/>
    <property type="match status" value="1"/>
</dbReference>
<accession>A0A316AHK0</accession>
<proteinExistence type="predicted"/>
<dbReference type="InterPro" id="IPR001544">
    <property type="entry name" value="Aminotrans_IV"/>
</dbReference>
<comment type="caution">
    <text evidence="2">The sequence shown here is derived from an EMBL/GenBank/DDBJ whole genome shotgun (WGS) entry which is preliminary data.</text>
</comment>
<dbReference type="SUPFAM" id="SSF56752">
    <property type="entry name" value="D-aminoacid aminotransferase-like PLP-dependent enzymes"/>
    <property type="match status" value="1"/>
</dbReference>
<sequence length="637" mass="68250">MGHDPGVLRTDDLQAGRSLLFAGPDLGAARVVVARELDRVIPALEEVQAAVAAGRWAVGFVAYEAAPAFDPALVTRPADPQLPLVWFAIVDAPQQVPPLTGGDDGLAEDDERGRGWLAGAWTPDTSPAEHTAAVSGVRERIARGETYQVNLTLRLSAPFDGDAAALYADLVRAQRGDHGALLDLRPWGDDVVVASASPEAFFAVHDAGDHRRVVTRPMKGTAPRGRSAAEDALALERLASSAKERAENVMIVDLLRNDLHRVCDPDSVEVTELLAAQTYPTVHQVVSTVEGRLREGTSTVDLFRALFPCGSVTGAPKASTMRAIAELERSPRGVYCGAVGWLAPPGEPVTARFSVAIRTAVVTGGTDETNDREITYGTGSGVTWGSRAGAEHREVLAKAAVLGHRERRFGLLETLAYRPGIGLVDVDRHLRRLEASAAYCGLPLDVAAARAALDDAVARGADARGAATGPLRVRLELSPDGSLSVTTATLPSPSSSHPLMSPPLVRLVLDGTPRVRSDDWWPRHKTTRRGWIDALRAQHRVGVVNHEHDDGVGPDEVVWTNERGEVCEASTSNVAVRLDGRWWTPPVECGLLPGILRERLLESGQLDLRVLSPDDLRRAEGLAVLNSLRGWRPAVLA</sequence>
<keyword evidence="3" id="KW-1185">Reference proteome</keyword>
<dbReference type="Proteomes" id="UP000245469">
    <property type="component" value="Unassembled WGS sequence"/>
</dbReference>
<dbReference type="InterPro" id="IPR043131">
    <property type="entry name" value="BCAT-like_N"/>
</dbReference>
<dbReference type="InterPro" id="IPR036038">
    <property type="entry name" value="Aminotransferase-like"/>
</dbReference>
<dbReference type="AlphaFoldDB" id="A0A316AHK0"/>
<dbReference type="PRINTS" id="PR00095">
    <property type="entry name" value="ANTSNTHASEI"/>
</dbReference>
<dbReference type="InterPro" id="IPR043132">
    <property type="entry name" value="BCAT-like_C"/>
</dbReference>
<dbReference type="GO" id="GO:0000162">
    <property type="term" value="P:L-tryptophan biosynthetic process"/>
    <property type="evidence" value="ECO:0007669"/>
    <property type="project" value="TreeGrafter"/>
</dbReference>
<evidence type="ECO:0000313" key="3">
    <source>
        <dbReference type="Proteomes" id="UP000245469"/>
    </source>
</evidence>
<name>A0A316AHK0_9ACTN</name>
<dbReference type="SUPFAM" id="SSF56322">
    <property type="entry name" value="ADC synthase"/>
    <property type="match status" value="1"/>
</dbReference>
<dbReference type="PANTHER" id="PTHR11236:SF50">
    <property type="entry name" value="AMINODEOXYCHORISMATE SYNTHASE COMPONENT 1"/>
    <property type="match status" value="1"/>
</dbReference>
<gene>
    <name evidence="2" type="ORF">BXY45_101398</name>
</gene>
<dbReference type="Pfam" id="PF00425">
    <property type="entry name" value="Chorismate_bind"/>
    <property type="match status" value="1"/>
</dbReference>
<reference evidence="2 3" key="1">
    <citation type="submission" date="2018-03" db="EMBL/GenBank/DDBJ databases">
        <title>Genomic Encyclopedia of Archaeal and Bacterial Type Strains, Phase II (KMG-II): from individual species to whole genera.</title>
        <authorList>
            <person name="Goeker M."/>
        </authorList>
    </citation>
    <scope>NUCLEOTIDE SEQUENCE [LARGE SCALE GENOMIC DNA]</scope>
    <source>
        <strain evidence="2 3">DSM 44889</strain>
    </source>
</reference>
<dbReference type="GO" id="GO:0016829">
    <property type="term" value="F:lyase activity"/>
    <property type="evidence" value="ECO:0007669"/>
    <property type="project" value="UniProtKB-KW"/>
</dbReference>
<dbReference type="InterPro" id="IPR005801">
    <property type="entry name" value="ADC_synthase"/>
</dbReference>
<feature type="domain" description="Chorismate-utilising enzyme C-terminal" evidence="1">
    <location>
        <begin position="128"/>
        <end position="398"/>
    </location>
</feature>
<dbReference type="GO" id="GO:0046820">
    <property type="term" value="F:4-amino-4-deoxychorismate synthase activity"/>
    <property type="evidence" value="ECO:0007669"/>
    <property type="project" value="TreeGrafter"/>
</dbReference>
<dbReference type="OrthoDB" id="3518032at2"/>
<dbReference type="Gene3D" id="3.30.470.10">
    <property type="match status" value="1"/>
</dbReference>
<protein>
    <submittedName>
        <fullName evidence="2">Para-aminobenzoate synthetase/4-amino-4-deoxychorismate lyase</fullName>
    </submittedName>
</protein>
<organism evidence="2 3">
    <name type="scientific">Quadrisphaera granulorum</name>
    <dbReference type="NCBI Taxonomy" id="317664"/>
    <lineage>
        <taxon>Bacteria</taxon>
        <taxon>Bacillati</taxon>
        <taxon>Actinomycetota</taxon>
        <taxon>Actinomycetes</taxon>
        <taxon>Kineosporiales</taxon>
        <taxon>Kineosporiaceae</taxon>
        <taxon>Quadrisphaera</taxon>
    </lineage>
</organism>
<dbReference type="PANTHER" id="PTHR11236">
    <property type="entry name" value="AMINOBENZOATE/ANTHRANILATE SYNTHASE"/>
    <property type="match status" value="1"/>
</dbReference>
<dbReference type="Pfam" id="PF01063">
    <property type="entry name" value="Aminotran_4"/>
    <property type="match status" value="1"/>
</dbReference>
<dbReference type="InterPro" id="IPR019999">
    <property type="entry name" value="Anth_synth_I-like"/>
</dbReference>
<dbReference type="Gene3D" id="3.60.120.10">
    <property type="entry name" value="Anthranilate synthase"/>
    <property type="match status" value="1"/>
</dbReference>
<dbReference type="InterPro" id="IPR015890">
    <property type="entry name" value="Chorismate_C"/>
</dbReference>
<evidence type="ECO:0000313" key="2">
    <source>
        <dbReference type="EMBL" id="PWJ56420.1"/>
    </source>
</evidence>
<keyword evidence="2" id="KW-0456">Lyase</keyword>
<evidence type="ECO:0000259" key="1">
    <source>
        <dbReference type="Pfam" id="PF00425"/>
    </source>
</evidence>
<dbReference type="EMBL" id="QGDQ01000001">
    <property type="protein sequence ID" value="PWJ56420.1"/>
    <property type="molecule type" value="Genomic_DNA"/>
</dbReference>